<dbReference type="PANTHER" id="PTHR11096:SF1">
    <property type="entry name" value="RNA 3'-TERMINAL PHOSPHATE CYCLASE-LIKE PROTEIN"/>
    <property type="match status" value="1"/>
</dbReference>
<evidence type="ECO:0000313" key="9">
    <source>
        <dbReference type="Proteomes" id="UP000663879"/>
    </source>
</evidence>
<dbReference type="Pfam" id="PF05189">
    <property type="entry name" value="RTC_insert"/>
    <property type="match status" value="1"/>
</dbReference>
<dbReference type="InterPro" id="IPR013792">
    <property type="entry name" value="RNA3'P_cycl/enolpyr_Trfase_a/b"/>
</dbReference>
<gene>
    <name evidence="8" type="ORF">OXX778_LOCUS4742</name>
</gene>
<dbReference type="SUPFAM" id="SSF55205">
    <property type="entry name" value="EPT/RTPC-like"/>
    <property type="match status" value="1"/>
</dbReference>
<keyword evidence="9" id="KW-1185">Reference proteome</keyword>
<dbReference type="CDD" id="cd00875">
    <property type="entry name" value="RNA_Cyclase_Class_I"/>
    <property type="match status" value="1"/>
</dbReference>
<keyword evidence="4" id="KW-0539">Nucleus</keyword>
<protein>
    <recommendedName>
        <fullName evidence="10">RNA 3'-terminal phosphate cyclase-like protein</fullName>
    </recommendedName>
</protein>
<keyword evidence="3" id="KW-0690">Ribosome biogenesis</keyword>
<reference evidence="8" key="1">
    <citation type="submission" date="2021-02" db="EMBL/GenBank/DDBJ databases">
        <authorList>
            <person name="Nowell W R."/>
        </authorList>
    </citation>
    <scope>NUCLEOTIDE SEQUENCE</scope>
    <source>
        <strain evidence="8">Ploen Becks lab</strain>
    </source>
</reference>
<dbReference type="OrthoDB" id="1911237at2759"/>
<proteinExistence type="inferred from homology"/>
<dbReference type="InterPro" id="IPR037136">
    <property type="entry name" value="RNA3'_phos_cyclase_dom_sf"/>
</dbReference>
<evidence type="ECO:0000256" key="1">
    <source>
        <dbReference type="ARBA" id="ARBA00004604"/>
    </source>
</evidence>
<evidence type="ECO:0000256" key="3">
    <source>
        <dbReference type="ARBA" id="ARBA00022517"/>
    </source>
</evidence>
<comment type="similarity">
    <text evidence="2">Belongs to the RNA 3'-terminal cyclase family. Type 2 subfamily.</text>
</comment>
<evidence type="ECO:0000259" key="7">
    <source>
        <dbReference type="Pfam" id="PF05189"/>
    </source>
</evidence>
<feature type="domain" description="RNA 3'-terminal phosphate cyclase insert" evidence="7">
    <location>
        <begin position="176"/>
        <end position="282"/>
    </location>
</feature>
<dbReference type="Proteomes" id="UP000663879">
    <property type="component" value="Unassembled WGS sequence"/>
</dbReference>
<evidence type="ECO:0008006" key="10">
    <source>
        <dbReference type="Google" id="ProtNLM"/>
    </source>
</evidence>
<accession>A0A813QFT3</accession>
<dbReference type="AlphaFoldDB" id="A0A813QFT3"/>
<feature type="domain" description="RNA 3'-terminal phosphate cyclase" evidence="6">
    <location>
        <begin position="9"/>
        <end position="336"/>
    </location>
</feature>
<evidence type="ECO:0000256" key="2">
    <source>
        <dbReference type="ARBA" id="ARBA00007089"/>
    </source>
</evidence>
<evidence type="ECO:0000256" key="4">
    <source>
        <dbReference type="ARBA" id="ARBA00023242"/>
    </source>
</evidence>
<dbReference type="InterPro" id="IPR023797">
    <property type="entry name" value="RNA3'_phos_cyclase_dom"/>
</dbReference>
<dbReference type="InterPro" id="IPR016443">
    <property type="entry name" value="RNA3'_term_phos_cyc_type_2"/>
</dbReference>
<name>A0A813QFT3_9BILA</name>
<evidence type="ECO:0000313" key="8">
    <source>
        <dbReference type="EMBL" id="CAF0766929.1"/>
    </source>
</evidence>
<dbReference type="GO" id="GO:0005730">
    <property type="term" value="C:nucleolus"/>
    <property type="evidence" value="ECO:0007669"/>
    <property type="project" value="UniProtKB-SubCell"/>
</dbReference>
<dbReference type="InterPro" id="IPR020719">
    <property type="entry name" value="RNA3'_term_phos_cycl-like_CS"/>
</dbReference>
<dbReference type="InterPro" id="IPR000228">
    <property type="entry name" value="RNA3'_term_phos_cyc"/>
</dbReference>
<dbReference type="GO" id="GO:0000479">
    <property type="term" value="P:endonucleolytic cleavage of tricistronic rRNA transcript (SSU-rRNA, 5.8S rRNA, LSU-rRNA)"/>
    <property type="evidence" value="ECO:0007669"/>
    <property type="project" value="TreeGrafter"/>
</dbReference>
<dbReference type="Gene3D" id="3.65.10.20">
    <property type="entry name" value="RNA 3'-terminal phosphate cyclase domain"/>
    <property type="match status" value="1"/>
</dbReference>
<dbReference type="InterPro" id="IPR013791">
    <property type="entry name" value="RNA3'-term_phos_cycl_insert"/>
</dbReference>
<dbReference type="GO" id="GO:0004521">
    <property type="term" value="F:RNA endonuclease activity"/>
    <property type="evidence" value="ECO:0007669"/>
    <property type="project" value="TreeGrafter"/>
</dbReference>
<dbReference type="PANTHER" id="PTHR11096">
    <property type="entry name" value="RNA 3' TERMINAL PHOSPHATE CYCLASE"/>
    <property type="match status" value="1"/>
</dbReference>
<dbReference type="Gene3D" id="3.30.360.20">
    <property type="entry name" value="RNA 3'-terminal phosphate cyclase, insert domain"/>
    <property type="match status" value="1"/>
</dbReference>
<evidence type="ECO:0000256" key="5">
    <source>
        <dbReference type="SAM" id="MobiDB-lite"/>
    </source>
</evidence>
<organism evidence="8 9">
    <name type="scientific">Brachionus calyciflorus</name>
    <dbReference type="NCBI Taxonomy" id="104777"/>
    <lineage>
        <taxon>Eukaryota</taxon>
        <taxon>Metazoa</taxon>
        <taxon>Spiralia</taxon>
        <taxon>Gnathifera</taxon>
        <taxon>Rotifera</taxon>
        <taxon>Eurotatoria</taxon>
        <taxon>Monogononta</taxon>
        <taxon>Pseudotrocha</taxon>
        <taxon>Ploima</taxon>
        <taxon>Brachionidae</taxon>
        <taxon>Brachionus</taxon>
    </lineage>
</organism>
<dbReference type="NCBIfam" id="TIGR03400">
    <property type="entry name" value="18S_RNA_Rcl1p"/>
    <property type="match status" value="1"/>
</dbReference>
<dbReference type="EMBL" id="CAJNOC010000482">
    <property type="protein sequence ID" value="CAF0766929.1"/>
    <property type="molecule type" value="Genomic_DNA"/>
</dbReference>
<evidence type="ECO:0000259" key="6">
    <source>
        <dbReference type="Pfam" id="PF01137"/>
    </source>
</evidence>
<dbReference type="PROSITE" id="PS01287">
    <property type="entry name" value="RTC"/>
    <property type="match status" value="1"/>
</dbReference>
<dbReference type="Pfam" id="PF01137">
    <property type="entry name" value="RTC"/>
    <property type="match status" value="1"/>
</dbReference>
<comment type="subcellular location">
    <subcellularLocation>
        <location evidence="1">Nucleus</location>
        <location evidence="1">Nucleolus</location>
    </subcellularLocation>
</comment>
<comment type="caution">
    <text evidence="8">The sequence shown here is derived from an EMBL/GenBank/DDBJ whole genome shotgun (WGS) entry which is preliminary data.</text>
</comment>
<feature type="region of interest" description="Disordered" evidence="5">
    <location>
        <begin position="375"/>
        <end position="405"/>
    </location>
</feature>
<sequence>MTDNPECPLRIKIILSILSGKPLKLKNIRRNEHEPGLKDFEVNLLKLIDKLTSGTRVDINETGTSLYFVPGILLGGKVEHDCGLERSIGYFLQTILCMAPFTKKPMELTLTGVTNDPDDVSIDLIKYSTLPIFKRFIGNDEGLELKISKRGAKPGGGGEVLFKCPTKMKLIPLNLTDPGKIKRIRGVAYAMRVAPAVCNRMVEKAKGVLLKLLPDVYIVSDHQKKDTAGNSPAFGLTLVAETINGTFLCAEACSTPKGSDNENPNVPEDIALKATHNLLEEIYRGGCVDSSNQYLAYLFMVLNQKDVSRILSGILSPFSIHFMRGIRETFGVKFKIEPCRNQEMDINHKKLMQEKEEAKNAKKKKRKRNLQLPAEINASENETDVDEEEEQKKKKIKLEEEEKEKSIKDYLKLGHEKLLLSCFGIGFTNLTKTFV</sequence>
<dbReference type="InterPro" id="IPR036553">
    <property type="entry name" value="RPTC_insert"/>
</dbReference>